<evidence type="ECO:0000313" key="4">
    <source>
        <dbReference type="Proteomes" id="UP000003751"/>
    </source>
</evidence>
<dbReference type="PANTHER" id="PTHR24301:SF2">
    <property type="entry name" value="THROMBOXANE-A SYNTHASE"/>
    <property type="match status" value="1"/>
</dbReference>
<dbReference type="InterPro" id="IPR001128">
    <property type="entry name" value="Cyt_P450"/>
</dbReference>
<dbReference type="PRINTS" id="PR00385">
    <property type="entry name" value="P450"/>
</dbReference>
<dbReference type="Proteomes" id="UP000184203">
    <property type="component" value="Unassembled WGS sequence"/>
</dbReference>
<dbReference type="RefSeq" id="WP_007979306.1">
    <property type="nucleotide sequence ID" value="NZ_AEMG01000008.1"/>
</dbReference>
<keyword evidence="1" id="KW-0479">Metal-binding</keyword>
<keyword evidence="5" id="KW-1185">Reference proteome</keyword>
<organism evidence="2 4">
    <name type="scientific">Haladaptatus paucihalophilus DX253</name>
    <dbReference type="NCBI Taxonomy" id="797209"/>
    <lineage>
        <taxon>Archaea</taxon>
        <taxon>Methanobacteriati</taxon>
        <taxon>Methanobacteriota</taxon>
        <taxon>Stenosarchaea group</taxon>
        <taxon>Halobacteria</taxon>
        <taxon>Halobacteriales</taxon>
        <taxon>Haladaptataceae</taxon>
        <taxon>Haladaptatus</taxon>
    </lineage>
</organism>
<dbReference type="STRING" id="797209.GCA_000376445_04330"/>
<dbReference type="Gene3D" id="1.10.630.10">
    <property type="entry name" value="Cytochrome P450"/>
    <property type="match status" value="1"/>
</dbReference>
<name>E7QSX0_HALPU</name>
<evidence type="ECO:0000313" key="3">
    <source>
        <dbReference type="EMBL" id="SHL61559.1"/>
    </source>
</evidence>
<comment type="similarity">
    <text evidence="1">Belongs to the cytochrome P450 family.</text>
</comment>
<dbReference type="PROSITE" id="PS00086">
    <property type="entry name" value="CYTOCHROME_P450"/>
    <property type="match status" value="1"/>
</dbReference>
<dbReference type="PRINTS" id="PR00463">
    <property type="entry name" value="EP450I"/>
</dbReference>
<dbReference type="InterPro" id="IPR036396">
    <property type="entry name" value="Cyt_P450_sf"/>
</dbReference>
<keyword evidence="1" id="KW-0560">Oxidoreductase</keyword>
<dbReference type="eggNOG" id="arCOG02814">
    <property type="taxonomic scope" value="Archaea"/>
</dbReference>
<dbReference type="EMBL" id="FRAN01000009">
    <property type="protein sequence ID" value="SHL61559.1"/>
    <property type="molecule type" value="Genomic_DNA"/>
</dbReference>
<gene>
    <name evidence="3" type="ORF">SAMN05444342_4261</name>
    <name evidence="2" type="ORF">ZOD2009_09890</name>
</gene>
<dbReference type="PATRIC" id="fig|797209.4.peg.1942"/>
<evidence type="ECO:0000313" key="2">
    <source>
        <dbReference type="EMBL" id="EFW92359.1"/>
    </source>
</evidence>
<dbReference type="GO" id="GO:0005506">
    <property type="term" value="F:iron ion binding"/>
    <property type="evidence" value="ECO:0007669"/>
    <property type="project" value="InterPro"/>
</dbReference>
<dbReference type="PANTHER" id="PTHR24301">
    <property type="entry name" value="THROMBOXANE-A SYNTHASE"/>
    <property type="match status" value="1"/>
</dbReference>
<dbReference type="InterPro" id="IPR017972">
    <property type="entry name" value="Cyt_P450_CS"/>
</dbReference>
<dbReference type="AlphaFoldDB" id="E7QSX0"/>
<reference evidence="3" key="3">
    <citation type="submission" date="2016-11" db="EMBL/GenBank/DDBJ databases">
        <authorList>
            <person name="Jaros S."/>
            <person name="Januszkiewicz K."/>
            <person name="Wedrychowicz H."/>
        </authorList>
    </citation>
    <scope>NUCLEOTIDE SEQUENCE [LARGE SCALE GENOMIC DNA]</scope>
    <source>
        <strain evidence="3">DX253</strain>
    </source>
</reference>
<evidence type="ECO:0000256" key="1">
    <source>
        <dbReference type="RuleBase" id="RU000461"/>
    </source>
</evidence>
<dbReference type="Pfam" id="PF00067">
    <property type="entry name" value="p450"/>
    <property type="match status" value="1"/>
</dbReference>
<dbReference type="InterPro" id="IPR002401">
    <property type="entry name" value="Cyt_P450_E_grp-I"/>
</dbReference>
<reference evidence="2 4" key="1">
    <citation type="journal article" date="2014" name="ISME J.">
        <title>Trehalose/2-sulfotrehalose biosynthesis and glycine-betaine uptake are widely spread mechanisms for osmoadaptation in the Halobacteriales.</title>
        <authorList>
            <person name="Youssef N.H."/>
            <person name="Savage-Ashlock K.N."/>
            <person name="McCully A.L."/>
            <person name="Luedtke B."/>
            <person name="Shaw E.I."/>
            <person name="Hoff W.D."/>
            <person name="Elshahed M.S."/>
        </authorList>
    </citation>
    <scope>NUCLEOTIDE SEQUENCE [LARGE SCALE GENOMIC DNA]</scope>
    <source>
        <strain evidence="2 4">DX253</strain>
    </source>
</reference>
<keyword evidence="1" id="KW-0408">Iron</keyword>
<dbReference type="GO" id="GO:0016705">
    <property type="term" value="F:oxidoreductase activity, acting on paired donors, with incorporation or reduction of molecular oxygen"/>
    <property type="evidence" value="ECO:0007669"/>
    <property type="project" value="InterPro"/>
</dbReference>
<keyword evidence="1" id="KW-0349">Heme</keyword>
<dbReference type="EMBL" id="AEMG01000008">
    <property type="protein sequence ID" value="EFW92359.1"/>
    <property type="molecule type" value="Genomic_DNA"/>
</dbReference>
<reference evidence="5" key="2">
    <citation type="submission" date="2016-11" db="EMBL/GenBank/DDBJ databases">
        <authorList>
            <person name="Varghese N."/>
            <person name="Submissions S."/>
        </authorList>
    </citation>
    <scope>NUCLEOTIDE SEQUENCE [LARGE SCALE GENOMIC DNA]</scope>
    <source>
        <strain evidence="5">DX253</strain>
    </source>
</reference>
<dbReference type="OrthoDB" id="9881at2157"/>
<accession>E7QSX0</accession>
<sequence>MKSDLRQPPTPDGHPFIGHTIDFAQSPFDFVDRAIEECGDVYRMKLPSTQVFVLAHPDYFTQALVTEIDAFGKSDDFQTAFGNGVIATEGDQWRRQRGVLQPFFTRKQVGKYSDQMVKATQQRVDTWLDREILDMETEMKNLTLEVLFATLFGRELQPGEGDDLRTAADGLHGWFAPTSWLLPNWVPTLSRHSFKNSKERLRTEIQQLLTEQRTSDANGGSHSETLLSKLHNARNGTGQNQLSQQEVEGMMITMIFAGYETTASALAFAWYALATHPDLQEAFHDEVDTVLDGDSPTQADIDELELTRRILKETMRLYPPIHTIPRKTTRTVDVNGYQLPANEEVHLGILAVHRDERFYDDPLSFQPDRWESDLEDELPEHAYMPFGGGRRACVGREFALLEATLVLATIGQDWEFEWKGKDELAVEPGLTLQTQGGLPMWLKRR</sequence>
<protein>
    <submittedName>
        <fullName evidence="2">Cytochrome P450</fullName>
    </submittedName>
</protein>
<dbReference type="Proteomes" id="UP000003751">
    <property type="component" value="Unassembled WGS sequence"/>
</dbReference>
<proteinExistence type="inferred from homology"/>
<keyword evidence="1" id="KW-0503">Monooxygenase</keyword>
<dbReference type="GO" id="GO:0020037">
    <property type="term" value="F:heme binding"/>
    <property type="evidence" value="ECO:0007669"/>
    <property type="project" value="InterPro"/>
</dbReference>
<evidence type="ECO:0000313" key="5">
    <source>
        <dbReference type="Proteomes" id="UP000184203"/>
    </source>
</evidence>
<dbReference type="GO" id="GO:0004497">
    <property type="term" value="F:monooxygenase activity"/>
    <property type="evidence" value="ECO:0007669"/>
    <property type="project" value="UniProtKB-KW"/>
</dbReference>
<dbReference type="SUPFAM" id="SSF48264">
    <property type="entry name" value="Cytochrome P450"/>
    <property type="match status" value="1"/>
</dbReference>